<dbReference type="SUPFAM" id="SSF57756">
    <property type="entry name" value="Retrovirus zinc finger-like domains"/>
    <property type="match status" value="1"/>
</dbReference>
<dbReference type="PROSITE" id="PS50158">
    <property type="entry name" value="ZF_CCHC"/>
    <property type="match status" value="1"/>
</dbReference>
<accession>A0AAD8QKP3</accession>
<keyword evidence="1" id="KW-0863">Zinc-finger</keyword>
<dbReference type="AlphaFoldDB" id="A0AAD8QKP3"/>
<dbReference type="SMART" id="SM00343">
    <property type="entry name" value="ZnF_C2HC"/>
    <property type="match status" value="2"/>
</dbReference>
<organism evidence="3 4">
    <name type="scientific">Lolium multiflorum</name>
    <name type="common">Italian ryegrass</name>
    <name type="synonym">Lolium perenne subsp. multiflorum</name>
    <dbReference type="NCBI Taxonomy" id="4521"/>
    <lineage>
        <taxon>Eukaryota</taxon>
        <taxon>Viridiplantae</taxon>
        <taxon>Streptophyta</taxon>
        <taxon>Embryophyta</taxon>
        <taxon>Tracheophyta</taxon>
        <taxon>Spermatophyta</taxon>
        <taxon>Magnoliopsida</taxon>
        <taxon>Liliopsida</taxon>
        <taxon>Poales</taxon>
        <taxon>Poaceae</taxon>
        <taxon>BOP clade</taxon>
        <taxon>Pooideae</taxon>
        <taxon>Poodae</taxon>
        <taxon>Poeae</taxon>
        <taxon>Poeae Chloroplast Group 2 (Poeae type)</taxon>
        <taxon>Loliodinae</taxon>
        <taxon>Loliinae</taxon>
        <taxon>Lolium</taxon>
    </lineage>
</organism>
<dbReference type="InterPro" id="IPR001878">
    <property type="entry name" value="Znf_CCHC"/>
</dbReference>
<sequence length="397" mass="42667">MPPVVFGASNVVGVEEDKEELAPQSPWLAAGILEASAGALATPWPPSWVSAADNDDEDDEVELAPQTPPATKSFNVVADVDKVDDKEVECVAGERDGWQEVMPRRCPRRPALLAPPFARRHVPLWLKGRCCRCLAPGHRVVVCCDPFRCSRCLENGHRARDCRNAWRPLSWLACHVASLPRQENAPRRAQVEVSLPSDVPRRRSCASVVSAPVGSLASEDMQSSLEKHAKFFQEAVRPLHEAIDSLHGLMLATGGFLERAEAALDRLSRTPADPVVLPDDGKVGASGAGLHGCFSPSARVSSVITAPVMQIMPELVELCGGVLTPPSVKEVRPVLPESSDVYSPPCETLSFEKCGVDGTVSLSPEFGRQLVPGAVVAREVCDFLATLVVAFPRSTVG</sequence>
<reference evidence="3" key="1">
    <citation type="submission" date="2023-07" db="EMBL/GenBank/DDBJ databases">
        <title>A chromosome-level genome assembly of Lolium multiflorum.</title>
        <authorList>
            <person name="Chen Y."/>
            <person name="Copetti D."/>
            <person name="Kolliker R."/>
            <person name="Studer B."/>
        </authorList>
    </citation>
    <scope>NUCLEOTIDE SEQUENCE</scope>
    <source>
        <strain evidence="3">02402/16</strain>
        <tissue evidence="3">Leaf</tissue>
    </source>
</reference>
<comment type="caution">
    <text evidence="3">The sequence shown here is derived from an EMBL/GenBank/DDBJ whole genome shotgun (WGS) entry which is preliminary data.</text>
</comment>
<evidence type="ECO:0000259" key="2">
    <source>
        <dbReference type="PROSITE" id="PS50158"/>
    </source>
</evidence>
<dbReference type="GO" id="GO:0003676">
    <property type="term" value="F:nucleic acid binding"/>
    <property type="evidence" value="ECO:0007669"/>
    <property type="project" value="InterPro"/>
</dbReference>
<protein>
    <recommendedName>
        <fullName evidence="2">CCHC-type domain-containing protein</fullName>
    </recommendedName>
</protein>
<feature type="domain" description="CCHC-type" evidence="2">
    <location>
        <begin position="148"/>
        <end position="164"/>
    </location>
</feature>
<keyword evidence="1" id="KW-0479">Metal-binding</keyword>
<evidence type="ECO:0000256" key="1">
    <source>
        <dbReference type="PROSITE-ProRule" id="PRU00047"/>
    </source>
</evidence>
<keyword evidence="1" id="KW-0862">Zinc</keyword>
<dbReference type="EMBL" id="JAUUTY010000007">
    <property type="protein sequence ID" value="KAK1603714.1"/>
    <property type="molecule type" value="Genomic_DNA"/>
</dbReference>
<name>A0AAD8QKP3_LOLMU</name>
<evidence type="ECO:0000313" key="3">
    <source>
        <dbReference type="EMBL" id="KAK1603714.1"/>
    </source>
</evidence>
<dbReference type="Proteomes" id="UP001231189">
    <property type="component" value="Unassembled WGS sequence"/>
</dbReference>
<keyword evidence="4" id="KW-1185">Reference proteome</keyword>
<evidence type="ECO:0000313" key="4">
    <source>
        <dbReference type="Proteomes" id="UP001231189"/>
    </source>
</evidence>
<dbReference type="InterPro" id="IPR036875">
    <property type="entry name" value="Znf_CCHC_sf"/>
</dbReference>
<proteinExistence type="predicted"/>
<gene>
    <name evidence="3" type="ORF">QYE76_027387</name>
</gene>
<dbReference type="GO" id="GO:0008270">
    <property type="term" value="F:zinc ion binding"/>
    <property type="evidence" value="ECO:0007669"/>
    <property type="project" value="UniProtKB-KW"/>
</dbReference>